<dbReference type="InterPro" id="IPR036152">
    <property type="entry name" value="Asp/glu_Ase-like_sf"/>
</dbReference>
<dbReference type="PATRIC" id="fig|1618331.3.peg.802"/>
<dbReference type="InterPro" id="IPR011878">
    <property type="entry name" value="GatD"/>
</dbReference>
<dbReference type="GO" id="GO:0004067">
    <property type="term" value="F:asparaginase activity"/>
    <property type="evidence" value="ECO:0007669"/>
    <property type="project" value="UniProtKB-UniRule"/>
</dbReference>
<dbReference type="SMART" id="SM00870">
    <property type="entry name" value="Asparaginase"/>
    <property type="match status" value="1"/>
</dbReference>
<dbReference type="InterPro" id="IPR027474">
    <property type="entry name" value="L-asparaginase_N"/>
</dbReference>
<dbReference type="GO" id="GO:0016874">
    <property type="term" value="F:ligase activity"/>
    <property type="evidence" value="ECO:0007669"/>
    <property type="project" value="UniProtKB-KW"/>
</dbReference>
<dbReference type="AlphaFoldDB" id="A0A0G0FIK5"/>
<dbReference type="NCBIfam" id="TIGR00519">
    <property type="entry name" value="asnASE_I"/>
    <property type="match status" value="1"/>
</dbReference>
<dbReference type="PROSITE" id="PS00917">
    <property type="entry name" value="ASN_GLN_ASE_2"/>
    <property type="match status" value="1"/>
</dbReference>
<name>A0A0G0FIK5_9BACT</name>
<evidence type="ECO:0000256" key="5">
    <source>
        <dbReference type="ARBA" id="ARBA00022917"/>
    </source>
</evidence>
<dbReference type="GO" id="GO:0006520">
    <property type="term" value="P:amino acid metabolic process"/>
    <property type="evidence" value="ECO:0007669"/>
    <property type="project" value="InterPro"/>
</dbReference>
<dbReference type="GO" id="GO:0006412">
    <property type="term" value="P:translation"/>
    <property type="evidence" value="ECO:0007669"/>
    <property type="project" value="UniProtKB-KW"/>
</dbReference>
<evidence type="ECO:0000256" key="1">
    <source>
        <dbReference type="ARBA" id="ARBA00010518"/>
    </source>
</evidence>
<keyword evidence="13" id="KW-0808">Transferase</keyword>
<evidence type="ECO:0000259" key="11">
    <source>
        <dbReference type="Pfam" id="PF17763"/>
    </source>
</evidence>
<dbReference type="InterPro" id="IPR027473">
    <property type="entry name" value="L-asparaginase_C"/>
</dbReference>
<dbReference type="Pfam" id="PF17763">
    <property type="entry name" value="Asparaginase_C"/>
    <property type="match status" value="1"/>
</dbReference>
<protein>
    <submittedName>
        <fullName evidence="13">Glutamyl-tRNA(Gln) amidotransferase subunit D</fullName>
    </submittedName>
</protein>
<gene>
    <name evidence="13" type="ORF">US31_C0017G0021</name>
</gene>
<feature type="domain" description="GatD N-terminal" evidence="12">
    <location>
        <begin position="3"/>
        <end position="47"/>
    </location>
</feature>
<feature type="active site" description="O-isoaspartyl threonine intermediate" evidence="6">
    <location>
        <position position="81"/>
    </location>
</feature>
<dbReference type="InterPro" id="IPR040919">
    <property type="entry name" value="Asparaginase_C"/>
</dbReference>
<evidence type="ECO:0000256" key="9">
    <source>
        <dbReference type="PROSITE-ProRule" id="PRU10100"/>
    </source>
</evidence>
<feature type="binding site" evidence="7">
    <location>
        <position position="125"/>
    </location>
    <ligand>
        <name>substrate</name>
    </ligand>
</feature>
<keyword evidence="5" id="KW-0648">Protein biosynthesis</keyword>
<comment type="similarity">
    <text evidence="1">Belongs to the asparaginase 1 family.</text>
</comment>
<dbReference type="NCBIfam" id="TIGR02153">
    <property type="entry name" value="gatD_arch"/>
    <property type="match status" value="1"/>
</dbReference>
<evidence type="ECO:0000259" key="10">
    <source>
        <dbReference type="Pfam" id="PF00710"/>
    </source>
</evidence>
<dbReference type="InterPro" id="IPR006033">
    <property type="entry name" value="AsnA_fam"/>
</dbReference>
<dbReference type="GO" id="GO:0005524">
    <property type="term" value="F:ATP binding"/>
    <property type="evidence" value="ECO:0007669"/>
    <property type="project" value="UniProtKB-KW"/>
</dbReference>
<dbReference type="InterPro" id="IPR027475">
    <property type="entry name" value="Asparaginase/glutaminase_AS2"/>
</dbReference>
<sequence>MAIKEGDLIEVRLKNESIQGVLMPSKDKKIILKLKSGYNMSIDGKNIISKKLIKQFSEKKQAKIIQNSNLPKILILNTGGTISSSVDYKTGAVSSNFSPEALLSKYPELSELCSIKSKMIFNELSENFNFRNYNTLAEEIEKEIGNFKGFIITHGTDTMAYTSAALSFALENLGKPVILVGSQRSSDRPSSDSFLNLFCAINFILNTEFKDVAICMHSSMNDDVCNILPASKTKKLHSSRRDAFRPVNSEPIAEVSKDKIKFFEDYKKESKDKLKLKLFKENLKIGILTTHPNMHLSEVLLFKDFDGLIINATGLGHVPEKSIEEIKKLKMPKAIVTQAIFGNVNLDVYSTGRMLKPYVLGDKLDLTLETAYIKMAWLLSNHPKQLELFNKNLRNEINERLLPAMFI</sequence>
<dbReference type="PRINTS" id="PR00139">
    <property type="entry name" value="ASNGLNASE"/>
</dbReference>
<dbReference type="NCBIfam" id="NF003217">
    <property type="entry name" value="PRK04183.1"/>
    <property type="match status" value="1"/>
</dbReference>
<evidence type="ECO:0000256" key="6">
    <source>
        <dbReference type="PIRSR" id="PIRSR001220-1"/>
    </source>
</evidence>
<dbReference type="Pfam" id="PF00710">
    <property type="entry name" value="Asparaginase"/>
    <property type="match status" value="1"/>
</dbReference>
<dbReference type="PANTHER" id="PTHR11707">
    <property type="entry name" value="L-ASPARAGINASE"/>
    <property type="match status" value="1"/>
</dbReference>
<dbReference type="Gene3D" id="3.40.50.40">
    <property type="match status" value="1"/>
</dbReference>
<evidence type="ECO:0000313" key="14">
    <source>
        <dbReference type="Proteomes" id="UP000034508"/>
    </source>
</evidence>
<dbReference type="Gene3D" id="3.40.50.1170">
    <property type="entry name" value="L-asparaginase, N-terminal domain"/>
    <property type="match status" value="1"/>
</dbReference>
<feature type="active site" evidence="9">
    <location>
        <position position="156"/>
    </location>
</feature>
<comment type="caution">
    <text evidence="13">The sequence shown here is derived from an EMBL/GenBank/DDBJ whole genome shotgun (WGS) entry which is preliminary data.</text>
</comment>
<dbReference type="InterPro" id="IPR037152">
    <property type="entry name" value="L-asparaginase_N_sf"/>
</dbReference>
<organism evidence="13 14">
    <name type="scientific">Berkelbacteria bacterium GW2011_GWA1_36_9</name>
    <dbReference type="NCBI Taxonomy" id="1618331"/>
    <lineage>
        <taxon>Bacteria</taxon>
        <taxon>Candidatus Berkelbacteria</taxon>
    </lineage>
</organism>
<dbReference type="PROSITE" id="PS51732">
    <property type="entry name" value="ASN_GLN_ASE_3"/>
    <property type="match status" value="1"/>
</dbReference>
<feature type="binding site" evidence="7">
    <location>
        <begin position="156"/>
        <end position="157"/>
    </location>
    <ligand>
        <name>substrate</name>
    </ligand>
</feature>
<dbReference type="Pfam" id="PF18195">
    <property type="entry name" value="GatD_N"/>
    <property type="match status" value="1"/>
</dbReference>
<dbReference type="PROSITE" id="PS00144">
    <property type="entry name" value="ASN_GLN_ASE_1"/>
    <property type="match status" value="1"/>
</dbReference>
<dbReference type="PIRSF" id="PIRSF500176">
    <property type="entry name" value="L_ASNase"/>
    <property type="match status" value="1"/>
</dbReference>
<proteinExistence type="inferred from homology"/>
<dbReference type="InterPro" id="IPR040918">
    <property type="entry name" value="GatD_N"/>
</dbReference>
<dbReference type="Proteomes" id="UP000034508">
    <property type="component" value="Unassembled WGS sequence"/>
</dbReference>
<evidence type="ECO:0000256" key="3">
    <source>
        <dbReference type="ARBA" id="ARBA00022741"/>
    </source>
</evidence>
<feature type="domain" description="Asparaginase/glutaminase C-terminal" evidence="11">
    <location>
        <begin position="284"/>
        <end position="383"/>
    </location>
</feature>
<evidence type="ECO:0000256" key="2">
    <source>
        <dbReference type="ARBA" id="ARBA00022598"/>
    </source>
</evidence>
<dbReference type="InterPro" id="IPR037222">
    <property type="entry name" value="GatD_N_sf"/>
</dbReference>
<feature type="domain" description="L-asparaginase N-terminal" evidence="10">
    <location>
        <begin position="72"/>
        <end position="265"/>
    </location>
</feature>
<accession>A0A0G0FIK5</accession>
<reference evidence="13 14" key="1">
    <citation type="journal article" date="2015" name="Nature">
        <title>rRNA introns, odd ribosomes, and small enigmatic genomes across a large radiation of phyla.</title>
        <authorList>
            <person name="Brown C.T."/>
            <person name="Hug L.A."/>
            <person name="Thomas B.C."/>
            <person name="Sharon I."/>
            <person name="Castelle C.J."/>
            <person name="Singh A."/>
            <person name="Wilkins M.J."/>
            <person name="Williams K.H."/>
            <person name="Banfield J.F."/>
        </authorList>
    </citation>
    <scope>NUCLEOTIDE SEQUENCE [LARGE SCALE GENOMIC DNA]</scope>
</reference>
<dbReference type="InterPro" id="IPR020827">
    <property type="entry name" value="Asparaginase/glutaminase_AS1"/>
</dbReference>
<keyword evidence="3" id="KW-0547">Nucleotide-binding</keyword>
<feature type="active site" evidence="8">
    <location>
        <position position="81"/>
    </location>
</feature>
<keyword evidence="4" id="KW-0067">ATP-binding</keyword>
<evidence type="ECO:0000256" key="7">
    <source>
        <dbReference type="PIRSR" id="PIRSR001220-2"/>
    </source>
</evidence>
<dbReference type="SUPFAM" id="SSF141300">
    <property type="entry name" value="GatD N-terminal domain-like"/>
    <property type="match status" value="1"/>
</dbReference>
<evidence type="ECO:0000256" key="4">
    <source>
        <dbReference type="ARBA" id="ARBA00022840"/>
    </source>
</evidence>
<evidence type="ECO:0000256" key="8">
    <source>
        <dbReference type="PROSITE-ProRule" id="PRU10099"/>
    </source>
</evidence>
<dbReference type="GO" id="GO:0016740">
    <property type="term" value="F:transferase activity"/>
    <property type="evidence" value="ECO:0007669"/>
    <property type="project" value="UniProtKB-KW"/>
</dbReference>
<keyword evidence="2" id="KW-0436">Ligase</keyword>
<evidence type="ECO:0000259" key="12">
    <source>
        <dbReference type="Pfam" id="PF18195"/>
    </source>
</evidence>
<dbReference type="SUPFAM" id="SSF53774">
    <property type="entry name" value="Glutaminase/Asparaginase"/>
    <property type="match status" value="1"/>
</dbReference>
<dbReference type="GO" id="GO:0006450">
    <property type="term" value="P:regulation of translational fidelity"/>
    <property type="evidence" value="ECO:0007669"/>
    <property type="project" value="InterPro"/>
</dbReference>
<dbReference type="PANTHER" id="PTHR11707:SF28">
    <property type="entry name" value="60 KDA LYSOPHOSPHOLIPASE"/>
    <property type="match status" value="1"/>
</dbReference>
<evidence type="ECO:0000313" key="13">
    <source>
        <dbReference type="EMBL" id="KKQ17627.1"/>
    </source>
</evidence>
<dbReference type="InterPro" id="IPR006034">
    <property type="entry name" value="Asparaginase/glutaminase-like"/>
</dbReference>
<dbReference type="PIRSF" id="PIRSF001220">
    <property type="entry name" value="L-ASNase_gatD"/>
    <property type="match status" value="1"/>
</dbReference>
<dbReference type="EMBL" id="LBSM01000017">
    <property type="protein sequence ID" value="KKQ17627.1"/>
    <property type="molecule type" value="Genomic_DNA"/>
</dbReference>
<dbReference type="Gene3D" id="2.30.30.520">
    <property type="match status" value="1"/>
</dbReference>